<dbReference type="Pfam" id="PF18900">
    <property type="entry name" value="DUF5656"/>
    <property type="match status" value="1"/>
</dbReference>
<keyword evidence="1" id="KW-0812">Transmembrane</keyword>
<gene>
    <name evidence="2" type="ORF">COT75_05405</name>
</gene>
<keyword evidence="1" id="KW-1133">Transmembrane helix</keyword>
<feature type="transmembrane region" description="Helical" evidence="1">
    <location>
        <begin position="55"/>
        <end position="76"/>
    </location>
</feature>
<keyword evidence="1" id="KW-0472">Membrane</keyword>
<feature type="transmembrane region" description="Helical" evidence="1">
    <location>
        <begin position="123"/>
        <end position="142"/>
    </location>
</feature>
<protein>
    <submittedName>
        <fullName evidence="2">Uncharacterized protein</fullName>
    </submittedName>
</protein>
<feature type="transmembrane region" description="Helical" evidence="1">
    <location>
        <begin position="237"/>
        <end position="254"/>
    </location>
</feature>
<feature type="transmembrane region" description="Helical" evidence="1">
    <location>
        <begin position="30"/>
        <end position="48"/>
    </location>
</feature>
<accession>A0A2H0W7Q8</accession>
<comment type="caution">
    <text evidence="2">The sequence shown here is derived from an EMBL/GenBank/DDBJ whole genome shotgun (WGS) entry which is preliminary data.</text>
</comment>
<feature type="transmembrane region" description="Helical" evidence="1">
    <location>
        <begin position="82"/>
        <end position="102"/>
    </location>
</feature>
<dbReference type="EMBL" id="PEZT01000030">
    <property type="protein sequence ID" value="PIS08696.1"/>
    <property type="molecule type" value="Genomic_DNA"/>
</dbReference>
<feature type="transmembrane region" description="Helical" evidence="1">
    <location>
        <begin position="178"/>
        <end position="199"/>
    </location>
</feature>
<proteinExistence type="predicted"/>
<feature type="transmembrane region" description="Helical" evidence="1">
    <location>
        <begin position="7"/>
        <end position="24"/>
    </location>
</feature>
<evidence type="ECO:0000256" key="1">
    <source>
        <dbReference type="SAM" id="Phobius"/>
    </source>
</evidence>
<dbReference type="InterPro" id="IPR043715">
    <property type="entry name" value="DUF5656"/>
</dbReference>
<feature type="transmembrane region" description="Helical" evidence="1">
    <location>
        <begin position="148"/>
        <end position="166"/>
    </location>
</feature>
<reference evidence="3" key="1">
    <citation type="submission" date="2017-09" db="EMBL/GenBank/DDBJ databases">
        <title>Depth-based differentiation of microbial function through sediment-hosted aquifers and enrichment of novel symbionts in the deep terrestrial subsurface.</title>
        <authorList>
            <person name="Probst A.J."/>
            <person name="Ladd B."/>
            <person name="Jarett J.K."/>
            <person name="Geller-Mcgrath D.E."/>
            <person name="Sieber C.M.K."/>
            <person name="Emerson J.B."/>
            <person name="Anantharaman K."/>
            <person name="Thomas B.C."/>
            <person name="Malmstrom R."/>
            <person name="Stieglmeier M."/>
            <person name="Klingl A."/>
            <person name="Woyke T."/>
            <person name="Ryan C.M."/>
            <person name="Banfield J.F."/>
        </authorList>
    </citation>
    <scope>NUCLEOTIDE SEQUENCE [LARGE SCALE GENOMIC DNA]</scope>
</reference>
<sequence>MTKRRRLLIEAALLSLGLLGIQSVDISYRYLVILFLGIAAYFLTAFSLKEDLKKISFLMNLPLPALYTMGVALFYFLLPEVFLSRLFILIFFGIGMYALLLIENIFTIATEKTIQLLRAARAVGFLMTLVTAFLFYDTLFSFRLPSYINSLGVFSLSFLLILPSLWTISLSDRLGRRLIDYSLVLSLVMGQLALFISFWPLSIAAVSLFLVTSLYVILGISQNFLSGRLFKNTMAEYLRVGIIVFIITFFLASWG</sequence>
<name>A0A2H0W7Q8_9BACT</name>
<evidence type="ECO:0000313" key="2">
    <source>
        <dbReference type="EMBL" id="PIS08696.1"/>
    </source>
</evidence>
<dbReference type="Proteomes" id="UP000230093">
    <property type="component" value="Unassembled WGS sequence"/>
</dbReference>
<organism evidence="2 3">
    <name type="scientific">Candidatus Beckwithbacteria bacterium CG10_big_fil_rev_8_21_14_0_10_34_10</name>
    <dbReference type="NCBI Taxonomy" id="1974495"/>
    <lineage>
        <taxon>Bacteria</taxon>
        <taxon>Candidatus Beckwithiibacteriota</taxon>
    </lineage>
</organism>
<feature type="transmembrane region" description="Helical" evidence="1">
    <location>
        <begin position="205"/>
        <end position="225"/>
    </location>
</feature>
<evidence type="ECO:0000313" key="3">
    <source>
        <dbReference type="Proteomes" id="UP000230093"/>
    </source>
</evidence>
<dbReference type="AlphaFoldDB" id="A0A2H0W7Q8"/>